<dbReference type="KEGG" id="aau:AAur_3524"/>
<reference evidence="3 4" key="1">
    <citation type="journal article" date="2006" name="PLoS Genet.">
        <title>Secrets of soil survival revealed by the genome sequence of Arthrobacter aurescens TC1.</title>
        <authorList>
            <person name="Mongodin E.F."/>
            <person name="Shapir N."/>
            <person name="Daugherty S.C."/>
            <person name="DeBoy R.T."/>
            <person name="Emerson J.B."/>
            <person name="Shvartzbeyn A."/>
            <person name="Radune D."/>
            <person name="Vamathevan J."/>
            <person name="Riggs F."/>
            <person name="Grinberg V."/>
            <person name="Khouri H."/>
            <person name="Wackett L.P."/>
            <person name="Nelson K.E."/>
            <person name="Sadowsky M.J."/>
        </authorList>
    </citation>
    <scope>NUCLEOTIDE SEQUENCE [LARGE SCALE GENOMIC DNA]</scope>
    <source>
        <strain evidence="3 4">TC1</strain>
    </source>
</reference>
<proteinExistence type="predicted"/>
<feature type="compositionally biased region" description="Polar residues" evidence="1">
    <location>
        <begin position="1"/>
        <end position="10"/>
    </location>
</feature>
<dbReference type="AlphaFoldDB" id="A1RAF5"/>
<sequence length="125" mass="13190">MALTVTSAENGTLEGMASEDTTPNSARREITVRRAPKFVPFMILGAVVGAIVAAIIAYGRQADPAFDAGTVFGFFLIVCAGGGVILFSILALILDRLSVKRTQRAVVEPVPDSVPDEGPENDDVR</sequence>
<feature type="transmembrane region" description="Helical" evidence="2">
    <location>
        <begin position="71"/>
        <end position="94"/>
    </location>
</feature>
<name>A1RAF5_PAEAT</name>
<keyword evidence="2" id="KW-0812">Transmembrane</keyword>
<dbReference type="eggNOG" id="ENOG5033IUE">
    <property type="taxonomic scope" value="Bacteria"/>
</dbReference>
<evidence type="ECO:0000313" key="4">
    <source>
        <dbReference type="Proteomes" id="UP000000637"/>
    </source>
</evidence>
<keyword evidence="2" id="KW-1133">Transmembrane helix</keyword>
<evidence type="ECO:0000256" key="1">
    <source>
        <dbReference type="SAM" id="MobiDB-lite"/>
    </source>
</evidence>
<dbReference type="HOGENOM" id="CLU_163292_2_0_11"/>
<dbReference type="STRING" id="290340.AAur_3524"/>
<feature type="transmembrane region" description="Helical" evidence="2">
    <location>
        <begin position="38"/>
        <end position="59"/>
    </location>
</feature>
<accession>A1RAF5</accession>
<organism evidence="3 4">
    <name type="scientific">Paenarthrobacter aurescens (strain TC1)</name>
    <dbReference type="NCBI Taxonomy" id="290340"/>
    <lineage>
        <taxon>Bacteria</taxon>
        <taxon>Bacillati</taxon>
        <taxon>Actinomycetota</taxon>
        <taxon>Actinomycetes</taxon>
        <taxon>Micrococcales</taxon>
        <taxon>Micrococcaceae</taxon>
        <taxon>Paenarthrobacter</taxon>
    </lineage>
</organism>
<gene>
    <name evidence="3" type="ordered locus">AAur_3524</name>
</gene>
<feature type="region of interest" description="Disordered" evidence="1">
    <location>
        <begin position="1"/>
        <end position="28"/>
    </location>
</feature>
<dbReference type="EMBL" id="CP000474">
    <property type="protein sequence ID" value="ABM07549.1"/>
    <property type="molecule type" value="Genomic_DNA"/>
</dbReference>
<keyword evidence="2" id="KW-0472">Membrane</keyword>
<protein>
    <submittedName>
        <fullName evidence="3">Uncharacterized protein</fullName>
    </submittedName>
</protein>
<evidence type="ECO:0000313" key="3">
    <source>
        <dbReference type="EMBL" id="ABM07549.1"/>
    </source>
</evidence>
<dbReference type="Proteomes" id="UP000000637">
    <property type="component" value="Chromosome"/>
</dbReference>
<evidence type="ECO:0000256" key="2">
    <source>
        <dbReference type="SAM" id="Phobius"/>
    </source>
</evidence>
<keyword evidence="4" id="KW-1185">Reference proteome</keyword>